<feature type="binding site" evidence="12">
    <location>
        <begin position="221"/>
        <end position="222"/>
    </location>
    <ligand>
        <name>ATP</name>
        <dbReference type="ChEBI" id="CHEBI:30616"/>
    </ligand>
</feature>
<dbReference type="UniPathway" id="UPA00050">
    <property type="reaction ID" value="UER00461"/>
</dbReference>
<evidence type="ECO:0000313" key="16">
    <source>
        <dbReference type="EMBL" id="OQA57379.1"/>
    </source>
</evidence>
<dbReference type="InterPro" id="IPR027795">
    <property type="entry name" value="CASTOR_ACT_dom"/>
</dbReference>
<keyword evidence="9 12" id="KW-0067">ATP-binding</keyword>
<feature type="domain" description="ACT" evidence="15">
    <location>
        <begin position="353"/>
        <end position="415"/>
    </location>
</feature>
<dbReference type="InterPro" id="IPR045865">
    <property type="entry name" value="ACT-like_dom_sf"/>
</dbReference>
<name>A0A1V5SS67_9BACT</name>
<sequence>MNKGQTEMKIIVQKFGGTSVHTPELREKAALKLKEAYEEGYSPVAVVSAMGRAGAPYATDTLISIAKTEYEHLDSRNLDILMSTGEIISTVIMTQALRKLGLKAVAVTGWQAGIITDDRFGDATIKRVETKKILSYLEKGYIAVVAGFQGASEDGEITTLGRGGSDTSAVILGVALEAEYVDIFTDVIGVMTADPRIVPEAHILEGLTYTEAAEIIQQGAKVIHDKAMNIAREYRVPLRVRSLNDEGKGTLICDIRSMSKEGLRLFSQDRTVYSIAFRKGLAQFRVKLNGKKEDNLLMFQLLANKGISIDLINLFPDIVAFVVEEGKALRVKEILEKEGFELTLIYPCAKISLVGSGMADRPGVVADMVEALRSSKIEILQTSDSHVTISCLVHATDMEKAIQVLHRKFQLEDIC</sequence>
<reference evidence="16" key="1">
    <citation type="submission" date="2017-02" db="EMBL/GenBank/DDBJ databases">
        <title>Delving into the versatile metabolic prowess of the omnipresent phylum Bacteroidetes.</title>
        <authorList>
            <person name="Nobu M.K."/>
            <person name="Mei R."/>
            <person name="Narihiro T."/>
            <person name="Kuroda K."/>
            <person name="Liu W.-T."/>
        </authorList>
    </citation>
    <scope>NUCLEOTIDE SEQUENCE</scope>
    <source>
        <strain evidence="16">ADurb.Bin276</strain>
    </source>
</reference>
<dbReference type="InterPro" id="IPR018042">
    <property type="entry name" value="Aspartate_kinase_CS"/>
</dbReference>
<dbReference type="PIRSF" id="PIRSF000726">
    <property type="entry name" value="Asp_kin"/>
    <property type="match status" value="1"/>
</dbReference>
<organism evidence="16">
    <name type="scientific">Candidatus Atribacter allofermentans</name>
    <dbReference type="NCBI Taxonomy" id="1852833"/>
    <lineage>
        <taxon>Bacteria</taxon>
        <taxon>Pseudomonadati</taxon>
        <taxon>Atribacterota</taxon>
        <taxon>Atribacteria</taxon>
        <taxon>Atribacterales</taxon>
        <taxon>Atribacteraceae</taxon>
        <taxon>Atribacter</taxon>
    </lineage>
</organism>
<comment type="similarity">
    <text evidence="4 13">Belongs to the aspartokinase family.</text>
</comment>
<dbReference type="Pfam" id="PF13840">
    <property type="entry name" value="ACT_7"/>
    <property type="match status" value="1"/>
</dbReference>
<dbReference type="NCBIfam" id="TIGR00657">
    <property type="entry name" value="asp_kinases"/>
    <property type="match status" value="1"/>
</dbReference>
<evidence type="ECO:0000256" key="4">
    <source>
        <dbReference type="ARBA" id="ARBA00010122"/>
    </source>
</evidence>
<keyword evidence="5 14" id="KW-0028">Amino-acid biosynthesis</keyword>
<feature type="binding site" evidence="12">
    <location>
        <begin position="185"/>
        <end position="186"/>
    </location>
    <ligand>
        <name>ATP</name>
        <dbReference type="ChEBI" id="CHEBI:30616"/>
    </ligand>
</feature>
<feature type="binding site" evidence="12">
    <location>
        <position position="196"/>
    </location>
    <ligand>
        <name>ATP</name>
        <dbReference type="ChEBI" id="CHEBI:30616"/>
    </ligand>
</feature>
<dbReference type="UniPathway" id="UPA00034">
    <property type="reaction ID" value="UER00015"/>
</dbReference>
<dbReference type="Gene3D" id="3.30.2130.10">
    <property type="entry name" value="VC0802-like"/>
    <property type="match status" value="1"/>
</dbReference>
<dbReference type="AlphaFoldDB" id="A0A1V5SS67"/>
<comment type="caution">
    <text evidence="16">The sequence shown here is derived from an EMBL/GenBank/DDBJ whole genome shotgun (WGS) entry which is preliminary data.</text>
</comment>
<evidence type="ECO:0000259" key="15">
    <source>
        <dbReference type="PROSITE" id="PS51671"/>
    </source>
</evidence>
<evidence type="ECO:0000256" key="8">
    <source>
        <dbReference type="ARBA" id="ARBA00022777"/>
    </source>
</evidence>
<dbReference type="SUPFAM" id="SSF53633">
    <property type="entry name" value="Carbamate kinase-like"/>
    <property type="match status" value="1"/>
</dbReference>
<dbReference type="Gene3D" id="3.40.1160.10">
    <property type="entry name" value="Acetylglutamate kinase-like"/>
    <property type="match status" value="1"/>
</dbReference>
<evidence type="ECO:0000256" key="5">
    <source>
        <dbReference type="ARBA" id="ARBA00022605"/>
    </source>
</evidence>
<evidence type="ECO:0000256" key="3">
    <source>
        <dbReference type="ARBA" id="ARBA00005139"/>
    </source>
</evidence>
<evidence type="ECO:0000256" key="11">
    <source>
        <dbReference type="ARBA" id="ARBA00047872"/>
    </source>
</evidence>
<dbReference type="Pfam" id="PF00696">
    <property type="entry name" value="AA_kinase"/>
    <property type="match status" value="1"/>
</dbReference>
<dbReference type="InterPro" id="IPR001048">
    <property type="entry name" value="Asp/Glu/Uridylate_kinase"/>
</dbReference>
<feature type="binding site" evidence="12">
    <location>
        <begin position="14"/>
        <end position="17"/>
    </location>
    <ligand>
        <name>ATP</name>
        <dbReference type="ChEBI" id="CHEBI:30616"/>
    </ligand>
</feature>
<keyword evidence="8 13" id="KW-0418">Kinase</keyword>
<dbReference type="InterPro" id="IPR005260">
    <property type="entry name" value="Asp_kin_monofn"/>
</dbReference>
<evidence type="ECO:0000256" key="7">
    <source>
        <dbReference type="ARBA" id="ARBA00022741"/>
    </source>
</evidence>
<comment type="pathway">
    <text evidence="1 14">Amino-acid biosynthesis; L-lysine biosynthesis via DAP pathway; (S)-tetrahydrodipicolinate from L-aspartate: step 1/4.</text>
</comment>
<dbReference type="NCBIfam" id="NF006068">
    <property type="entry name" value="PRK08210.1"/>
    <property type="match status" value="1"/>
</dbReference>
<dbReference type="Proteomes" id="UP000485569">
    <property type="component" value="Unassembled WGS sequence"/>
</dbReference>
<dbReference type="InterPro" id="IPR001341">
    <property type="entry name" value="Asp_kinase"/>
</dbReference>
<dbReference type="InterPro" id="IPR002912">
    <property type="entry name" value="ACT_dom"/>
</dbReference>
<dbReference type="GO" id="GO:0009089">
    <property type="term" value="P:lysine biosynthetic process via diaminopimelate"/>
    <property type="evidence" value="ECO:0007669"/>
    <property type="project" value="UniProtKB-UniPathway"/>
</dbReference>
<keyword evidence="10" id="KW-0457">Lysine biosynthesis</keyword>
<protein>
    <recommendedName>
        <fullName evidence="13">Aspartokinase</fullName>
        <ecNumber evidence="13">2.7.2.4</ecNumber>
    </recommendedName>
</protein>
<dbReference type="PANTHER" id="PTHR21499">
    <property type="entry name" value="ASPARTATE KINASE"/>
    <property type="match status" value="1"/>
</dbReference>
<evidence type="ECO:0000256" key="14">
    <source>
        <dbReference type="RuleBase" id="RU004249"/>
    </source>
</evidence>
<evidence type="ECO:0000256" key="10">
    <source>
        <dbReference type="ARBA" id="ARBA00023154"/>
    </source>
</evidence>
<comment type="catalytic activity">
    <reaction evidence="11 13">
        <text>L-aspartate + ATP = 4-phospho-L-aspartate + ADP</text>
        <dbReference type="Rhea" id="RHEA:23776"/>
        <dbReference type="ChEBI" id="CHEBI:29991"/>
        <dbReference type="ChEBI" id="CHEBI:30616"/>
        <dbReference type="ChEBI" id="CHEBI:57535"/>
        <dbReference type="ChEBI" id="CHEBI:456216"/>
        <dbReference type="EC" id="2.7.2.4"/>
    </reaction>
</comment>
<gene>
    <name evidence="16" type="primary">lysC_2</name>
    <name evidence="16" type="ORF">BWY41_01286</name>
</gene>
<accession>A0A1V5SS67</accession>
<dbReference type="GO" id="GO:0009088">
    <property type="term" value="P:threonine biosynthetic process"/>
    <property type="evidence" value="ECO:0007669"/>
    <property type="project" value="UniProtKB-UniPathway"/>
</dbReference>
<feature type="binding site" evidence="12">
    <location>
        <position position="59"/>
    </location>
    <ligand>
        <name>substrate</name>
    </ligand>
</feature>
<proteinExistence type="inferred from homology"/>
<comment type="pathway">
    <text evidence="2 14">Amino-acid biosynthesis; L-methionine biosynthesis via de novo pathway; L-homoserine from L-aspartate: step 1/3.</text>
</comment>
<dbReference type="PANTHER" id="PTHR21499:SF3">
    <property type="entry name" value="ASPARTOKINASE"/>
    <property type="match status" value="1"/>
</dbReference>
<dbReference type="EMBL" id="MWBQ01000092">
    <property type="protein sequence ID" value="OQA57379.1"/>
    <property type="molecule type" value="Genomic_DNA"/>
</dbReference>
<evidence type="ECO:0000256" key="1">
    <source>
        <dbReference type="ARBA" id="ARBA00004766"/>
    </source>
</evidence>
<dbReference type="GO" id="GO:0005524">
    <property type="term" value="F:ATP binding"/>
    <property type="evidence" value="ECO:0007669"/>
    <property type="project" value="UniProtKB-KW"/>
</dbReference>
<evidence type="ECO:0000256" key="9">
    <source>
        <dbReference type="ARBA" id="ARBA00022840"/>
    </source>
</evidence>
<evidence type="ECO:0000256" key="2">
    <source>
        <dbReference type="ARBA" id="ARBA00004986"/>
    </source>
</evidence>
<dbReference type="EC" id="2.7.2.4" evidence="13"/>
<evidence type="ECO:0000256" key="6">
    <source>
        <dbReference type="ARBA" id="ARBA00022679"/>
    </source>
</evidence>
<dbReference type="PROSITE" id="PS00324">
    <property type="entry name" value="ASPARTOKINASE"/>
    <property type="match status" value="1"/>
</dbReference>
<keyword evidence="6 13" id="KW-0808">Transferase</keyword>
<evidence type="ECO:0000256" key="12">
    <source>
        <dbReference type="PIRSR" id="PIRSR000726-1"/>
    </source>
</evidence>
<keyword evidence="7 12" id="KW-0547">Nucleotide-binding</keyword>
<dbReference type="GO" id="GO:0009090">
    <property type="term" value="P:homoserine biosynthetic process"/>
    <property type="evidence" value="ECO:0007669"/>
    <property type="project" value="TreeGrafter"/>
</dbReference>
<evidence type="ECO:0000256" key="13">
    <source>
        <dbReference type="RuleBase" id="RU003448"/>
    </source>
</evidence>
<dbReference type="PROSITE" id="PS51671">
    <property type="entry name" value="ACT"/>
    <property type="match status" value="1"/>
</dbReference>
<dbReference type="SUPFAM" id="SSF55021">
    <property type="entry name" value="ACT-like"/>
    <property type="match status" value="2"/>
</dbReference>
<dbReference type="InterPro" id="IPR036393">
    <property type="entry name" value="AceGlu_kinase-like_sf"/>
</dbReference>
<feature type="binding site" evidence="12">
    <location>
        <position position="86"/>
    </location>
    <ligand>
        <name>substrate</name>
    </ligand>
</feature>
<dbReference type="GO" id="GO:0005829">
    <property type="term" value="C:cytosol"/>
    <property type="evidence" value="ECO:0007669"/>
    <property type="project" value="TreeGrafter"/>
</dbReference>
<dbReference type="UniPathway" id="UPA00051">
    <property type="reaction ID" value="UER00462"/>
</dbReference>
<dbReference type="GO" id="GO:0004072">
    <property type="term" value="F:aspartate kinase activity"/>
    <property type="evidence" value="ECO:0007669"/>
    <property type="project" value="UniProtKB-EC"/>
</dbReference>
<comment type="pathway">
    <text evidence="3 14">Amino-acid biosynthesis; L-threonine biosynthesis; L-threonine from L-aspartate: step 1/5.</text>
</comment>